<dbReference type="RefSeq" id="WP_154374306.1">
    <property type="nucleotide sequence ID" value="NZ_WKJJ01000007.1"/>
</dbReference>
<dbReference type="GO" id="GO:0003677">
    <property type="term" value="F:DNA binding"/>
    <property type="evidence" value="ECO:0007669"/>
    <property type="project" value="UniProtKB-KW"/>
</dbReference>
<dbReference type="PROSITE" id="PS51898">
    <property type="entry name" value="TYR_RECOMBINASE"/>
    <property type="match status" value="1"/>
</dbReference>
<dbReference type="InterPro" id="IPR011010">
    <property type="entry name" value="DNA_brk_join_enz"/>
</dbReference>
<dbReference type="GO" id="GO:0015074">
    <property type="term" value="P:DNA integration"/>
    <property type="evidence" value="ECO:0007669"/>
    <property type="project" value="UniProtKB-KW"/>
</dbReference>
<dbReference type="Pfam" id="PF00589">
    <property type="entry name" value="Phage_integrase"/>
    <property type="match status" value="1"/>
</dbReference>
<dbReference type="Proteomes" id="UP000446768">
    <property type="component" value="Unassembled WGS sequence"/>
</dbReference>
<dbReference type="Gene3D" id="1.10.150.130">
    <property type="match status" value="1"/>
</dbReference>
<comment type="caution">
    <text evidence="5">The sequence shown here is derived from an EMBL/GenBank/DDBJ whole genome shotgun (WGS) entry which is preliminary data.</text>
</comment>
<dbReference type="SUPFAM" id="SSF56349">
    <property type="entry name" value="DNA breaking-rejoining enzymes"/>
    <property type="match status" value="1"/>
</dbReference>
<feature type="domain" description="Tyr recombinase" evidence="4">
    <location>
        <begin position="161"/>
        <end position="329"/>
    </location>
</feature>
<dbReference type="PANTHER" id="PTHR30349:SF94">
    <property type="entry name" value="INTEGRASE_RECOMBINASE HI_1414-RELATED"/>
    <property type="match status" value="1"/>
</dbReference>
<evidence type="ECO:0000313" key="5">
    <source>
        <dbReference type="EMBL" id="MRV72585.1"/>
    </source>
</evidence>
<dbReference type="InterPro" id="IPR050090">
    <property type="entry name" value="Tyrosine_recombinase_XerCD"/>
</dbReference>
<proteinExistence type="predicted"/>
<dbReference type="AlphaFoldDB" id="A0A7X2LRL9"/>
<dbReference type="Gene3D" id="1.10.443.10">
    <property type="entry name" value="Intergrase catalytic core"/>
    <property type="match status" value="1"/>
</dbReference>
<dbReference type="PANTHER" id="PTHR30349">
    <property type="entry name" value="PHAGE INTEGRASE-RELATED"/>
    <property type="match status" value="1"/>
</dbReference>
<keyword evidence="2" id="KW-0238">DNA-binding</keyword>
<keyword evidence="3" id="KW-0233">DNA recombination</keyword>
<dbReference type="GO" id="GO:0006310">
    <property type="term" value="P:DNA recombination"/>
    <property type="evidence" value="ECO:0007669"/>
    <property type="project" value="UniProtKB-KW"/>
</dbReference>
<keyword evidence="6" id="KW-1185">Reference proteome</keyword>
<keyword evidence="1" id="KW-0229">DNA integration</keyword>
<name>A0A7X2LRL9_9BURK</name>
<evidence type="ECO:0000256" key="1">
    <source>
        <dbReference type="ARBA" id="ARBA00022908"/>
    </source>
</evidence>
<protein>
    <submittedName>
        <fullName evidence="5">Tyrosine-type recombinase/integrase</fullName>
    </submittedName>
</protein>
<accession>A0A7X2LRL9</accession>
<gene>
    <name evidence="5" type="ORF">GJ700_12790</name>
</gene>
<dbReference type="EMBL" id="WKJJ01000007">
    <property type="protein sequence ID" value="MRV72585.1"/>
    <property type="molecule type" value="Genomic_DNA"/>
</dbReference>
<dbReference type="InterPro" id="IPR002104">
    <property type="entry name" value="Integrase_catalytic"/>
</dbReference>
<evidence type="ECO:0000259" key="4">
    <source>
        <dbReference type="PROSITE" id="PS51898"/>
    </source>
</evidence>
<organism evidence="5 6">
    <name type="scientific">Pseudoduganella rivuli</name>
    <dbReference type="NCBI Taxonomy" id="2666085"/>
    <lineage>
        <taxon>Bacteria</taxon>
        <taxon>Pseudomonadati</taxon>
        <taxon>Pseudomonadota</taxon>
        <taxon>Betaproteobacteria</taxon>
        <taxon>Burkholderiales</taxon>
        <taxon>Oxalobacteraceae</taxon>
        <taxon>Telluria group</taxon>
        <taxon>Pseudoduganella</taxon>
    </lineage>
</organism>
<evidence type="ECO:0000256" key="2">
    <source>
        <dbReference type="ARBA" id="ARBA00023125"/>
    </source>
</evidence>
<dbReference type="InterPro" id="IPR013762">
    <property type="entry name" value="Integrase-like_cat_sf"/>
</dbReference>
<evidence type="ECO:0000256" key="3">
    <source>
        <dbReference type="ARBA" id="ARBA00023172"/>
    </source>
</evidence>
<dbReference type="CDD" id="cd00796">
    <property type="entry name" value="INT_Rci_Hp1_C"/>
    <property type="match status" value="1"/>
</dbReference>
<sequence>MASITKQKTGWRVQLSIKGQRDSCTFSTKAEAQAWAAEREAQLRRMADTGVNTDKTCQDAFDRYLIEVSAHKRGERWEEIRLRAISMHKLGDLTFGEIRVSDVTAELIGKWRDMRLKDVAGATVNRELNLLSHVFTTARREWKWIAVSPTADVRRPKGAPPRDRRITEDEIDRICLALGFAGEVATKSDAVAVAFLFAIETAMRAGEICNLTWEHVYDNVVHLPRTKNGSKRDVPLSARAADLLKLLPAGKPQDACFGITAASLDALFRKAKARTEIENLTFHDTRHEAITRLASKLNVLELARVVGHKDLRMLQVYYNESAADIAKKL</sequence>
<dbReference type="InterPro" id="IPR010998">
    <property type="entry name" value="Integrase_recombinase_N"/>
</dbReference>
<reference evidence="5 6" key="1">
    <citation type="submission" date="2019-11" db="EMBL/GenBank/DDBJ databases">
        <title>Novel species isolated from a subtropical stream in China.</title>
        <authorList>
            <person name="Lu H."/>
        </authorList>
    </citation>
    <scope>NUCLEOTIDE SEQUENCE [LARGE SCALE GENOMIC DNA]</scope>
    <source>
        <strain evidence="5 6">FT92W</strain>
    </source>
</reference>
<evidence type="ECO:0000313" key="6">
    <source>
        <dbReference type="Proteomes" id="UP000446768"/>
    </source>
</evidence>